<dbReference type="PANTHER" id="PTHR11802:SF432">
    <property type="entry name" value="Y, PUTATIVE-RELATED"/>
    <property type="match status" value="1"/>
</dbReference>
<dbReference type="AlphaFoldDB" id="A0A0L6UGE9"/>
<keyword evidence="5" id="KW-0325">Glycoprotein</keyword>
<dbReference type="EC" id="3.4.16.-" evidence="6"/>
<dbReference type="InterPro" id="IPR001563">
    <property type="entry name" value="Peptidase_S10"/>
</dbReference>
<dbReference type="PROSITE" id="PS00131">
    <property type="entry name" value="CARBOXYPEPT_SER_SER"/>
    <property type="match status" value="1"/>
</dbReference>
<dbReference type="Proteomes" id="UP000037035">
    <property type="component" value="Unassembled WGS sequence"/>
</dbReference>
<accession>A0A0L6UGE9</accession>
<dbReference type="VEuPathDB" id="FungiDB:VP01_627g4"/>
<dbReference type="PROSITE" id="PS00560">
    <property type="entry name" value="CARBOXYPEPT_SER_HIS"/>
    <property type="match status" value="1"/>
</dbReference>
<keyword evidence="3 6" id="KW-0645">Protease</keyword>
<evidence type="ECO:0000313" key="7">
    <source>
        <dbReference type="EMBL" id="KNZ47621.1"/>
    </source>
</evidence>
<proteinExistence type="inferred from homology"/>
<dbReference type="GO" id="GO:0006508">
    <property type="term" value="P:proteolysis"/>
    <property type="evidence" value="ECO:0007669"/>
    <property type="project" value="UniProtKB-KW"/>
</dbReference>
<sequence length="343" mass="36745">MTFCKGKDGVKRESCKKSAGSTFRLSLGISLLVCLMILHPTIAGKISRVDLRYQRRADVGSQTGKMTAASSVEITATPSVCPGSLGQSESKTGKNPDQAPLILWLNGGPGTSSMIDQPIGTGYSYGDRKVRTTAESTVELYNAIQLFLASPQHSNLIGRPFGVWTESYGGHYGPVLVDYILEMNEKLAVFNPNGLVPIPVHSLGIGNGLTNPQNDSHPYPPDLTSMLDDTKFKASIGVPSALNWTECNDDVDMDFEGGQGVEALTESLNLAASKSLANQTFKDWVVDGEVAGLYKTSTTLSYIRIFGAGHEVPAYGSKLPRGRAAKVFFDQTIANLPPTSIAH</sequence>
<evidence type="ECO:0000256" key="6">
    <source>
        <dbReference type="RuleBase" id="RU361156"/>
    </source>
</evidence>
<dbReference type="SUPFAM" id="SSF53474">
    <property type="entry name" value="alpha/beta-Hydrolases"/>
    <property type="match status" value="1"/>
</dbReference>
<keyword evidence="2 6" id="KW-0121">Carboxypeptidase</keyword>
<evidence type="ECO:0000313" key="8">
    <source>
        <dbReference type="Proteomes" id="UP000037035"/>
    </source>
</evidence>
<dbReference type="GO" id="GO:0000324">
    <property type="term" value="C:fungal-type vacuole"/>
    <property type="evidence" value="ECO:0007669"/>
    <property type="project" value="TreeGrafter"/>
</dbReference>
<evidence type="ECO:0000256" key="3">
    <source>
        <dbReference type="ARBA" id="ARBA00022670"/>
    </source>
</evidence>
<dbReference type="PANTHER" id="PTHR11802">
    <property type="entry name" value="SERINE PROTEASE FAMILY S10 SERINE CARBOXYPEPTIDASE"/>
    <property type="match status" value="1"/>
</dbReference>
<dbReference type="EMBL" id="LAVV01011585">
    <property type="protein sequence ID" value="KNZ47621.1"/>
    <property type="molecule type" value="Genomic_DNA"/>
</dbReference>
<dbReference type="PRINTS" id="PR00724">
    <property type="entry name" value="CRBOXYPTASEC"/>
</dbReference>
<reference evidence="7 8" key="1">
    <citation type="submission" date="2015-08" db="EMBL/GenBank/DDBJ databases">
        <title>Next Generation Sequencing and Analysis of the Genome of Puccinia sorghi L Schw, the Causal Agent of Maize Common Rust.</title>
        <authorList>
            <person name="Rochi L."/>
            <person name="Burguener G."/>
            <person name="Darino M."/>
            <person name="Turjanski A."/>
            <person name="Kreff E."/>
            <person name="Dieguez M.J."/>
            <person name="Sacco F."/>
        </authorList>
    </citation>
    <scope>NUCLEOTIDE SEQUENCE [LARGE SCALE GENOMIC DNA]</scope>
    <source>
        <strain evidence="7 8">RO10H11247</strain>
    </source>
</reference>
<dbReference type="Gene3D" id="3.40.50.1820">
    <property type="entry name" value="alpha/beta hydrolase"/>
    <property type="match status" value="2"/>
</dbReference>
<evidence type="ECO:0000256" key="5">
    <source>
        <dbReference type="ARBA" id="ARBA00023180"/>
    </source>
</evidence>
<gene>
    <name evidence="7" type="ORF">VP01_627g4</name>
</gene>
<dbReference type="InterPro" id="IPR033124">
    <property type="entry name" value="Ser_caboxypep_his_AS"/>
</dbReference>
<dbReference type="InterPro" id="IPR018202">
    <property type="entry name" value="Ser_caboxypep_ser_AS"/>
</dbReference>
<dbReference type="STRING" id="27349.A0A0L6UGE9"/>
<dbReference type="Pfam" id="PF00450">
    <property type="entry name" value="Peptidase_S10"/>
    <property type="match status" value="3"/>
</dbReference>
<keyword evidence="4 6" id="KW-0378">Hydrolase</keyword>
<protein>
    <recommendedName>
        <fullName evidence="6">Carboxypeptidase</fullName>
        <ecNumber evidence="6">3.4.16.-</ecNumber>
    </recommendedName>
</protein>
<evidence type="ECO:0000256" key="4">
    <source>
        <dbReference type="ARBA" id="ARBA00022801"/>
    </source>
</evidence>
<comment type="caution">
    <text evidence="7">The sequence shown here is derived from an EMBL/GenBank/DDBJ whole genome shotgun (WGS) entry which is preliminary data.</text>
</comment>
<dbReference type="InterPro" id="IPR029058">
    <property type="entry name" value="AB_hydrolase_fold"/>
</dbReference>
<evidence type="ECO:0000256" key="2">
    <source>
        <dbReference type="ARBA" id="ARBA00022645"/>
    </source>
</evidence>
<dbReference type="GO" id="GO:0004185">
    <property type="term" value="F:serine-type carboxypeptidase activity"/>
    <property type="evidence" value="ECO:0007669"/>
    <property type="project" value="UniProtKB-UniRule"/>
</dbReference>
<comment type="similarity">
    <text evidence="1 6">Belongs to the peptidase S10 family.</text>
</comment>
<evidence type="ECO:0000256" key="1">
    <source>
        <dbReference type="ARBA" id="ARBA00009431"/>
    </source>
</evidence>
<dbReference type="OrthoDB" id="443318at2759"/>
<name>A0A0L6UGE9_9BASI</name>
<keyword evidence="8" id="KW-1185">Reference proteome</keyword>
<organism evidence="7 8">
    <name type="scientific">Puccinia sorghi</name>
    <dbReference type="NCBI Taxonomy" id="27349"/>
    <lineage>
        <taxon>Eukaryota</taxon>
        <taxon>Fungi</taxon>
        <taxon>Dikarya</taxon>
        <taxon>Basidiomycota</taxon>
        <taxon>Pucciniomycotina</taxon>
        <taxon>Pucciniomycetes</taxon>
        <taxon>Pucciniales</taxon>
        <taxon>Pucciniaceae</taxon>
        <taxon>Puccinia</taxon>
    </lineage>
</organism>